<dbReference type="EMBL" id="LAIR01000003">
    <property type="protein sequence ID" value="KNX35828.1"/>
    <property type="molecule type" value="Genomic_DNA"/>
</dbReference>
<dbReference type="Proteomes" id="UP000037397">
    <property type="component" value="Unassembled WGS sequence"/>
</dbReference>
<reference evidence="2" key="1">
    <citation type="submission" date="2015-03" db="EMBL/GenBank/DDBJ databases">
        <title>Luteipulveratus halotolerans sp. nov., a novel actinobacterium (Dermacoccaceae) from Sarawak, Malaysia.</title>
        <authorList>
            <person name="Juboi H."/>
            <person name="Basik A."/>
            <person name="Shamsul S.S."/>
            <person name="Arnold P."/>
            <person name="Schmitt E.K."/>
            <person name="Sanglier J.-J."/>
            <person name="Yeo T."/>
        </authorList>
    </citation>
    <scope>NUCLEOTIDE SEQUENCE [LARGE SCALE GENOMIC DNA]</scope>
    <source>
        <strain evidence="2">C296001</strain>
    </source>
</reference>
<proteinExistence type="predicted"/>
<protein>
    <submittedName>
        <fullName evidence="1">Uncharacterized protein</fullName>
    </submittedName>
</protein>
<organism evidence="1 2">
    <name type="scientific">Luteipulveratus halotolerans</name>
    <dbReference type="NCBI Taxonomy" id="1631356"/>
    <lineage>
        <taxon>Bacteria</taxon>
        <taxon>Bacillati</taxon>
        <taxon>Actinomycetota</taxon>
        <taxon>Actinomycetes</taxon>
        <taxon>Micrococcales</taxon>
        <taxon>Dermacoccaceae</taxon>
        <taxon>Luteipulveratus</taxon>
    </lineage>
</organism>
<name>A0A0L6CEA0_9MICO</name>
<dbReference type="AlphaFoldDB" id="A0A0L6CEA0"/>
<evidence type="ECO:0000313" key="1">
    <source>
        <dbReference type="EMBL" id="KNX35828.1"/>
    </source>
</evidence>
<keyword evidence="2" id="KW-1185">Reference proteome</keyword>
<evidence type="ECO:0000313" key="2">
    <source>
        <dbReference type="Proteomes" id="UP000037397"/>
    </source>
</evidence>
<sequence>MASRNISSMGTHAAAEMIHTATLAVPASAYTAEGRLRIPDPAIDPKARGTAEIRVSCPVRVGGM</sequence>
<comment type="caution">
    <text evidence="1">The sequence shown here is derived from an EMBL/GenBank/DDBJ whole genome shotgun (WGS) entry which is preliminary data.</text>
</comment>
<gene>
    <name evidence="1" type="ORF">VV01_21285</name>
</gene>
<accession>A0A0L6CEA0</accession>